<dbReference type="OrthoDB" id="5918848at2"/>
<dbReference type="Gene3D" id="3.30.700.10">
    <property type="entry name" value="Glycoprotein, Type 4 Pilin"/>
    <property type="match status" value="1"/>
</dbReference>
<name>A0A1E7Q412_9GAMM</name>
<comment type="caution">
    <text evidence="4">The sequence shown here is derived from an EMBL/GenBank/DDBJ whole genome shotgun (WGS) entry which is preliminary data.</text>
</comment>
<gene>
    <name evidence="4" type="ORF">BI198_04535</name>
</gene>
<keyword evidence="3" id="KW-0472">Membrane</keyword>
<evidence type="ECO:0000313" key="4">
    <source>
        <dbReference type="EMBL" id="OEY68915.1"/>
    </source>
</evidence>
<dbReference type="GO" id="GO:0044096">
    <property type="term" value="C:type IV pilus"/>
    <property type="evidence" value="ECO:0007669"/>
    <property type="project" value="TreeGrafter"/>
</dbReference>
<proteinExistence type="inferred from homology"/>
<dbReference type="InterPro" id="IPR045584">
    <property type="entry name" value="Pilin-like"/>
</dbReference>
<dbReference type="InterPro" id="IPR012902">
    <property type="entry name" value="N_methyl_site"/>
</dbReference>
<keyword evidence="3" id="KW-0812">Transmembrane</keyword>
<organism evidence="4 5">
    <name type="scientific">Rheinheimera salexigens</name>
    <dbReference type="NCBI Taxonomy" id="1628148"/>
    <lineage>
        <taxon>Bacteria</taxon>
        <taxon>Pseudomonadati</taxon>
        <taxon>Pseudomonadota</taxon>
        <taxon>Gammaproteobacteria</taxon>
        <taxon>Chromatiales</taxon>
        <taxon>Chromatiaceae</taxon>
        <taxon>Rheinheimera</taxon>
    </lineage>
</organism>
<protein>
    <submittedName>
        <fullName evidence="4">General secretion pathway protein</fullName>
    </submittedName>
</protein>
<dbReference type="Proteomes" id="UP000242258">
    <property type="component" value="Unassembled WGS sequence"/>
</dbReference>
<keyword evidence="3" id="KW-1133">Transmembrane helix</keyword>
<feature type="transmembrane region" description="Helical" evidence="3">
    <location>
        <begin position="7"/>
        <end position="31"/>
    </location>
</feature>
<dbReference type="GO" id="GO:0043107">
    <property type="term" value="P:type IV pilus-dependent motility"/>
    <property type="evidence" value="ECO:0007669"/>
    <property type="project" value="TreeGrafter"/>
</dbReference>
<dbReference type="EMBL" id="MKEK01000001">
    <property type="protein sequence ID" value="OEY68915.1"/>
    <property type="molecule type" value="Genomic_DNA"/>
</dbReference>
<evidence type="ECO:0000313" key="5">
    <source>
        <dbReference type="Proteomes" id="UP000242258"/>
    </source>
</evidence>
<dbReference type="PANTHER" id="PTHR30093:SF34">
    <property type="entry name" value="PREPILIN PEPTIDASE-DEPENDENT PROTEIN D"/>
    <property type="match status" value="1"/>
</dbReference>
<keyword evidence="5" id="KW-1185">Reference proteome</keyword>
<evidence type="ECO:0000256" key="2">
    <source>
        <dbReference type="ARBA" id="ARBA00022481"/>
    </source>
</evidence>
<dbReference type="PANTHER" id="PTHR30093">
    <property type="entry name" value="GENERAL SECRETION PATHWAY PROTEIN G"/>
    <property type="match status" value="1"/>
</dbReference>
<sequence>MKKVQQGFTLIELMIVVAIIGILAAVALPAYREYVATSYGGQAMKGISAFATKTQACIQTGIGCTTLAAEIGSEPNLTATPAVEEAKNTVLAWENAGCKLSATIDANGTLTYTMVISTIGTAKATVQQCQKGAGLPITA</sequence>
<keyword evidence="2" id="KW-0488">Methylation</keyword>
<comment type="similarity">
    <text evidence="1">Belongs to the N-Me-Phe pilin family.</text>
</comment>
<dbReference type="Pfam" id="PF07963">
    <property type="entry name" value="N_methyl"/>
    <property type="match status" value="1"/>
</dbReference>
<reference evidence="5" key="1">
    <citation type="submission" date="2016-09" db="EMBL/GenBank/DDBJ databases">
        <authorList>
            <person name="Wan X."/>
            <person name="Hou S."/>
        </authorList>
    </citation>
    <scope>NUCLEOTIDE SEQUENCE [LARGE SCALE GENOMIC DNA]</scope>
    <source>
        <strain evidence="5">KH87</strain>
    </source>
</reference>
<accession>A0A1E7Q412</accession>
<dbReference type="NCBIfam" id="TIGR02532">
    <property type="entry name" value="IV_pilin_GFxxxE"/>
    <property type="match status" value="1"/>
</dbReference>
<dbReference type="RefSeq" id="WP_070048481.1">
    <property type="nucleotide sequence ID" value="NZ_CBCSDO010000003.1"/>
</dbReference>
<evidence type="ECO:0000256" key="1">
    <source>
        <dbReference type="ARBA" id="ARBA00005233"/>
    </source>
</evidence>
<dbReference type="AlphaFoldDB" id="A0A1E7Q412"/>
<dbReference type="SUPFAM" id="SSF54523">
    <property type="entry name" value="Pili subunits"/>
    <property type="match status" value="1"/>
</dbReference>
<dbReference type="STRING" id="1628148.BI198_04535"/>
<dbReference type="PROSITE" id="PS00409">
    <property type="entry name" value="PROKAR_NTER_METHYL"/>
    <property type="match status" value="1"/>
</dbReference>
<evidence type="ECO:0000256" key="3">
    <source>
        <dbReference type="SAM" id="Phobius"/>
    </source>
</evidence>